<dbReference type="PANTHER" id="PTHR12526">
    <property type="entry name" value="GLYCOSYLTRANSFERASE"/>
    <property type="match status" value="1"/>
</dbReference>
<dbReference type="EMBL" id="JBHSSC010000040">
    <property type="protein sequence ID" value="MFC6181656.1"/>
    <property type="molecule type" value="Genomic_DNA"/>
</dbReference>
<dbReference type="Gene3D" id="3.40.50.2000">
    <property type="entry name" value="Glycogen Phosphorylase B"/>
    <property type="match status" value="3"/>
</dbReference>
<evidence type="ECO:0000313" key="4">
    <source>
        <dbReference type="EMBL" id="MFC6181656.1"/>
    </source>
</evidence>
<dbReference type="GO" id="GO:0016757">
    <property type="term" value="F:glycosyltransferase activity"/>
    <property type="evidence" value="ECO:0007669"/>
    <property type="project" value="UniProtKB-KW"/>
</dbReference>
<evidence type="ECO:0000313" key="5">
    <source>
        <dbReference type="Proteomes" id="UP001596282"/>
    </source>
</evidence>
<keyword evidence="1 4" id="KW-0328">Glycosyltransferase</keyword>
<dbReference type="EC" id="2.4.-.-" evidence="4"/>
<protein>
    <submittedName>
        <fullName evidence="4">Glycosyltransferase</fullName>
        <ecNumber evidence="4">2.4.-.-</ecNumber>
    </submittedName>
</protein>
<dbReference type="SUPFAM" id="SSF53756">
    <property type="entry name" value="UDP-Glycosyltransferase/glycogen phosphorylase"/>
    <property type="match status" value="1"/>
</dbReference>
<name>A0ABW1S1B2_9LACO</name>
<keyword evidence="5" id="KW-1185">Reference proteome</keyword>
<organism evidence="4 5">
    <name type="scientific">Lactiplantibacillus daowaiensis</name>
    <dbReference type="NCBI Taxonomy" id="2559918"/>
    <lineage>
        <taxon>Bacteria</taxon>
        <taxon>Bacillati</taxon>
        <taxon>Bacillota</taxon>
        <taxon>Bacilli</taxon>
        <taxon>Lactobacillales</taxon>
        <taxon>Lactobacillaceae</taxon>
        <taxon>Lactiplantibacillus</taxon>
    </lineage>
</organism>
<dbReference type="RefSeq" id="WP_137628594.1">
    <property type="nucleotide sequence ID" value="NZ_BJDJ01000010.1"/>
</dbReference>
<evidence type="ECO:0000256" key="2">
    <source>
        <dbReference type="ARBA" id="ARBA00022679"/>
    </source>
</evidence>
<reference evidence="5" key="1">
    <citation type="journal article" date="2019" name="Int. J. Syst. Evol. Microbiol.">
        <title>The Global Catalogue of Microorganisms (GCM) 10K type strain sequencing project: providing services to taxonomists for standard genome sequencing and annotation.</title>
        <authorList>
            <consortium name="The Broad Institute Genomics Platform"/>
            <consortium name="The Broad Institute Genome Sequencing Center for Infectious Disease"/>
            <person name="Wu L."/>
            <person name="Ma J."/>
        </authorList>
    </citation>
    <scope>NUCLEOTIDE SEQUENCE [LARGE SCALE GENOMIC DNA]</scope>
    <source>
        <strain evidence="5">CCM 8933</strain>
    </source>
</reference>
<accession>A0ABW1S1B2</accession>
<feature type="domain" description="Glycosyl transferase family 1" evidence="3">
    <location>
        <begin position="311"/>
        <end position="470"/>
    </location>
</feature>
<dbReference type="PANTHER" id="PTHR12526:SF629">
    <property type="entry name" value="TEICHURONIC ACID BIOSYNTHESIS GLYCOSYLTRANSFERASE TUAH-RELATED"/>
    <property type="match status" value="1"/>
</dbReference>
<gene>
    <name evidence="4" type="ORF">ACFP5Y_10520</name>
</gene>
<comment type="caution">
    <text evidence="4">The sequence shown here is derived from an EMBL/GenBank/DDBJ whole genome shotgun (WGS) entry which is preliminary data.</text>
</comment>
<evidence type="ECO:0000256" key="1">
    <source>
        <dbReference type="ARBA" id="ARBA00022676"/>
    </source>
</evidence>
<sequence>MYYFINEYLLPKNSSVEHAAMQRVQLFTHYRVPAKVVTKAYDRLLHQTMPDFGLTDSQVLNMFDYFQQATPQVVHTEDLNLPCEYAIDVGANVSQVFNGDDLVAKVGFIPGSIGQVFYQEHYDNQGNLMATDLWDYRGFKSATQYFGQNGELIMERDYTPQGQVVLEQYFVADTQNQPLLSRVILKTGSNDHFFANLDELFVFFLTQLSHDKVASVTFISDRPGTGILPLLQLDSHVRKYVMVPIYHALDIHDPLHAPLDGFLQPAFDNLQRFDGFITTTSAQAQQLQQRYPTAKVTAISPVAVSKQNVPPVQSRPRQLLYVGRLAADRQLEQLIRVVALVKAQLPTVQFDLRGFGDVDYCQTLTQLIQTLGLTENVHLIDYRPDFADQYESYQVLLNADLANGGPLAMMEALAHGLPVVSYRFNYGPQDFIENGRNGWLIDPGDQLAMSQKIIGLLTQSHQLAAFSQAAMASAQTKWGRLKVWHQWQQLLGC</sequence>
<dbReference type="Proteomes" id="UP001596282">
    <property type="component" value="Unassembled WGS sequence"/>
</dbReference>
<evidence type="ECO:0000259" key="3">
    <source>
        <dbReference type="Pfam" id="PF00534"/>
    </source>
</evidence>
<keyword evidence="2 4" id="KW-0808">Transferase</keyword>
<proteinExistence type="predicted"/>
<dbReference type="InterPro" id="IPR001296">
    <property type="entry name" value="Glyco_trans_1"/>
</dbReference>
<dbReference type="Pfam" id="PF00534">
    <property type="entry name" value="Glycos_transf_1"/>
    <property type="match status" value="1"/>
</dbReference>